<proteinExistence type="predicted"/>
<dbReference type="GO" id="GO:0003676">
    <property type="term" value="F:nucleic acid binding"/>
    <property type="evidence" value="ECO:0007669"/>
    <property type="project" value="InterPro"/>
</dbReference>
<keyword evidence="2" id="KW-1185">Reference proteome</keyword>
<evidence type="ECO:0000313" key="2">
    <source>
        <dbReference type="Proteomes" id="UP001234581"/>
    </source>
</evidence>
<dbReference type="InterPro" id="IPR035979">
    <property type="entry name" value="RBD_domain_sf"/>
</dbReference>
<dbReference type="Gene3D" id="3.30.70.330">
    <property type="match status" value="1"/>
</dbReference>
<evidence type="ECO:0000313" key="1">
    <source>
        <dbReference type="EMBL" id="KAJ8657745.1"/>
    </source>
</evidence>
<dbReference type="CDD" id="cd00590">
    <property type="entry name" value="RRM_SF"/>
    <property type="match status" value="1"/>
</dbReference>
<dbReference type="InterPro" id="IPR012677">
    <property type="entry name" value="Nucleotide-bd_a/b_plait_sf"/>
</dbReference>
<name>A0AAD7V2Q3_9FUNG</name>
<dbReference type="GeneID" id="83213971"/>
<comment type="caution">
    <text evidence="1">The sequence shown here is derived from an EMBL/GenBank/DDBJ whole genome shotgun (WGS) entry which is preliminary data.</text>
</comment>
<accession>A0AAD7V2Q3</accession>
<dbReference type="EMBL" id="JARTCD010000029">
    <property type="protein sequence ID" value="KAJ8657745.1"/>
    <property type="molecule type" value="Genomic_DNA"/>
</dbReference>
<organism evidence="1 2">
    <name type="scientific">Lichtheimia ornata</name>
    <dbReference type="NCBI Taxonomy" id="688661"/>
    <lineage>
        <taxon>Eukaryota</taxon>
        <taxon>Fungi</taxon>
        <taxon>Fungi incertae sedis</taxon>
        <taxon>Mucoromycota</taxon>
        <taxon>Mucoromycotina</taxon>
        <taxon>Mucoromycetes</taxon>
        <taxon>Mucorales</taxon>
        <taxon>Lichtheimiaceae</taxon>
        <taxon>Lichtheimia</taxon>
    </lineage>
</organism>
<sequence length="271" mass="31276">MSARSIFSSLARQQPAIAAIAQQSIRREQCRLFRTSVMALTAQQQQQQQSVANDAEKVTRKFVDHVRKNRNFNKREPTRFIQIDSLPMTATSEDIRKLAREALPDGDKAIQELLFVRDDYFEFDGRCMLEMKTAEDAQRVIEYGNRRMIGGNVLRLSHIDKLSDKMRRNELNSVGDVESAAGRSVMVVGFPTPTKPEHLLGYLRSRNFYPAEGSLDNVIKLKTRNQATVSKFLVKFDSESEAWRAVRMFHNTDFFSRKRNENYKLQVSVVY</sequence>
<reference evidence="1 2" key="1">
    <citation type="submission" date="2023-03" db="EMBL/GenBank/DDBJ databases">
        <title>Genome sequence of Lichtheimia ornata CBS 291.66.</title>
        <authorList>
            <person name="Mohabir J.T."/>
            <person name="Shea T.P."/>
            <person name="Kurbessoian T."/>
            <person name="Berby B."/>
            <person name="Fontaine J."/>
            <person name="Livny J."/>
            <person name="Gnirke A."/>
            <person name="Stajich J.E."/>
            <person name="Cuomo C.A."/>
        </authorList>
    </citation>
    <scope>NUCLEOTIDE SEQUENCE [LARGE SCALE GENOMIC DNA]</scope>
    <source>
        <strain evidence="1">CBS 291.66</strain>
    </source>
</reference>
<dbReference type="Proteomes" id="UP001234581">
    <property type="component" value="Unassembled WGS sequence"/>
</dbReference>
<evidence type="ECO:0008006" key="3">
    <source>
        <dbReference type="Google" id="ProtNLM"/>
    </source>
</evidence>
<protein>
    <recommendedName>
        <fullName evidence="3">RRM domain-containing protein</fullName>
    </recommendedName>
</protein>
<dbReference type="SUPFAM" id="SSF54928">
    <property type="entry name" value="RNA-binding domain, RBD"/>
    <property type="match status" value="1"/>
</dbReference>
<gene>
    <name evidence="1" type="ORF">O0I10_006560</name>
</gene>
<dbReference type="RefSeq" id="XP_058342658.1">
    <property type="nucleotide sequence ID" value="XM_058486587.1"/>
</dbReference>
<dbReference type="AlphaFoldDB" id="A0AAD7V2Q3"/>